<evidence type="ECO:0000313" key="3">
    <source>
        <dbReference type="Proteomes" id="UP000631300"/>
    </source>
</evidence>
<feature type="region of interest" description="Disordered" evidence="1">
    <location>
        <begin position="382"/>
        <end position="413"/>
    </location>
</feature>
<dbReference type="EMBL" id="BMXP01000001">
    <property type="protein sequence ID" value="GGW72938.1"/>
    <property type="molecule type" value="Genomic_DNA"/>
</dbReference>
<evidence type="ECO:0008006" key="4">
    <source>
        <dbReference type="Google" id="ProtNLM"/>
    </source>
</evidence>
<comment type="caution">
    <text evidence="2">The sequence shown here is derived from an EMBL/GenBank/DDBJ whole genome shotgun (WGS) entry which is preliminary data.</text>
</comment>
<reference evidence="2" key="1">
    <citation type="journal article" date="2014" name="Int. J. Syst. Evol. Microbiol.">
        <title>Complete genome sequence of Corynebacterium casei LMG S-19264T (=DSM 44701T), isolated from a smear-ripened cheese.</title>
        <authorList>
            <consortium name="US DOE Joint Genome Institute (JGI-PGF)"/>
            <person name="Walter F."/>
            <person name="Albersmeier A."/>
            <person name="Kalinowski J."/>
            <person name="Ruckert C."/>
        </authorList>
    </citation>
    <scope>NUCLEOTIDE SEQUENCE</scope>
    <source>
        <strain evidence="2">KCTC 22164</strain>
    </source>
</reference>
<evidence type="ECO:0000256" key="1">
    <source>
        <dbReference type="SAM" id="MobiDB-lite"/>
    </source>
</evidence>
<keyword evidence="3" id="KW-1185">Reference proteome</keyword>
<accession>A0A918MTE2</accession>
<evidence type="ECO:0000313" key="2">
    <source>
        <dbReference type="EMBL" id="GGW72938.1"/>
    </source>
</evidence>
<dbReference type="AlphaFoldDB" id="A0A918MTE2"/>
<dbReference type="Proteomes" id="UP000631300">
    <property type="component" value="Unassembled WGS sequence"/>
</dbReference>
<name>A0A918MTE2_9ALTE</name>
<reference evidence="2" key="2">
    <citation type="submission" date="2020-09" db="EMBL/GenBank/DDBJ databases">
        <authorList>
            <person name="Sun Q."/>
            <person name="Kim S."/>
        </authorList>
    </citation>
    <scope>NUCLEOTIDE SEQUENCE</scope>
    <source>
        <strain evidence="2">KCTC 22164</strain>
    </source>
</reference>
<feature type="region of interest" description="Disordered" evidence="1">
    <location>
        <begin position="298"/>
        <end position="317"/>
    </location>
</feature>
<protein>
    <recommendedName>
        <fullName evidence="4">Flagellar hook-length control protein FliK</fullName>
    </recommendedName>
</protein>
<gene>
    <name evidence="2" type="ORF">GCM10007391_00580</name>
</gene>
<organism evidence="2 3">
    <name type="scientific">Alteromonas halophila</name>
    <dbReference type="NCBI Taxonomy" id="516698"/>
    <lineage>
        <taxon>Bacteria</taxon>
        <taxon>Pseudomonadati</taxon>
        <taxon>Pseudomonadota</taxon>
        <taxon>Gammaproteobacteria</taxon>
        <taxon>Alteromonadales</taxon>
        <taxon>Alteromonadaceae</taxon>
        <taxon>Alteromonas/Salinimonas group</taxon>
        <taxon>Alteromonas</taxon>
    </lineage>
</organism>
<proteinExistence type="predicted"/>
<feature type="region of interest" description="Disordered" evidence="1">
    <location>
        <begin position="435"/>
        <end position="458"/>
    </location>
</feature>
<sequence>MSLFVVNSSVSPPPGGMTSAVAALTESVIPASLARASVSQSASGTVNLRLNSGGQLALDPALSASLTGKQPVRTAVLPDNPHSAAVFSASQQSQSATLSDGQLTRLVDQITRLYTSASHAQLNLNAQITAVRPDNVIVQLGNGQTLNLPVRLDASQVGNQVSLNLLRQDGSTTLALQGTGSNSNVVATLTSPDAQQVRDVVAGALRNAGIRFDAAAIKSLPDAIRAQLPKLPAQGQMIQHQVTASEKQGRLTVNSVQLTAVGKVSLPPSTAPGSLGRIDSALLDTTRAQRLPVLNAGDTASAKTTTPPLPASGLTVTQQRDVQQQIVTLSRQLLNETGSTRTALNQLLQVLDMPVKNAAPATQALLTALQTRVRGLEQGMTFSSFKPDNTRLPEPATQSLLQGSADASRPATSTGLMGNMAHRMKELAGLLMQPATPAPAGEAGAQKSPTAPLTPLPQTTGEQIKALLNATPLPLSSPVLSRPGSGNDFVSALVTMLQFSLAGRAINRQPSLARQADRADSVLTRSMTGATTNTNGTASRVAMDMSQLDSRGMLTQSLKTLLSGHQQARLTNADNRLQGQDSVYYMLPTTGTETQPPEILIRRDQQGHSTEQHAGSATRNWHLTMKLDIGEAGELLAKSRINGETIELDLYASSEQLLALVADTLPFFTRRLEANGLDVGRTSFQLGKVPATLKAQPHHIFETMV</sequence>